<accession>A0ABM7FP40</accession>
<name>A0ABM7FP40_9ACTN</name>
<dbReference type="Proteomes" id="UP001321542">
    <property type="component" value="Chromosome"/>
</dbReference>
<sequence length="197" mass="22381">MHLVAQHPFAYYGALMALEHAILVSLAEKSATGYDLARRFDASIGYFWQASHQQIYKVLGRMERAGWVEFETVPQDGRPDKKVYVLTSAGRDELGAWTSKATPVEYLRSEFAVKLRALPFGNATAIVEDVRTRRRVHEERLAYYAESAARFYPDPDALRPDQMGAWLVLRGGMLAEETALAWCDEILQRLAPEETDR</sequence>
<reference evidence="3 4" key="2">
    <citation type="journal article" date="2023" name="ChemBioChem">
        <title>Acyltransferase Domain Exchange between Two Independent Type I Polyketide Synthases in the Same Producer Strain of Macrolide Antibiotics.</title>
        <authorList>
            <person name="Kudo F."/>
            <person name="Kishikawa K."/>
            <person name="Tsuboi K."/>
            <person name="Kido T."/>
            <person name="Usui T."/>
            <person name="Hashimoto J."/>
            <person name="Shin-Ya K."/>
            <person name="Miyanaga A."/>
            <person name="Eguchi T."/>
        </authorList>
    </citation>
    <scope>NUCLEOTIDE SEQUENCE [LARGE SCALE GENOMIC DNA]</scope>
    <source>
        <strain evidence="3 4">A-8890</strain>
    </source>
</reference>
<feature type="domain" description="Transcription regulator PadR N-terminal" evidence="1">
    <location>
        <begin position="22"/>
        <end position="95"/>
    </location>
</feature>
<dbReference type="Pfam" id="PF03551">
    <property type="entry name" value="PadR"/>
    <property type="match status" value="1"/>
</dbReference>
<dbReference type="SUPFAM" id="SSF46785">
    <property type="entry name" value="Winged helix' DNA-binding domain"/>
    <property type="match status" value="1"/>
</dbReference>
<dbReference type="PANTHER" id="PTHR43252">
    <property type="entry name" value="TRANSCRIPTIONAL REGULATOR YQJI"/>
    <property type="match status" value="1"/>
</dbReference>
<dbReference type="Pfam" id="PF10400">
    <property type="entry name" value="Vir_act_alpha_C"/>
    <property type="match status" value="1"/>
</dbReference>
<evidence type="ECO:0000313" key="4">
    <source>
        <dbReference type="Proteomes" id="UP001321542"/>
    </source>
</evidence>
<proteinExistence type="predicted"/>
<dbReference type="PANTHER" id="PTHR43252:SF4">
    <property type="entry name" value="TRANSCRIPTIONAL REGULATORY PROTEIN"/>
    <property type="match status" value="1"/>
</dbReference>
<dbReference type="Gene3D" id="6.10.140.190">
    <property type="match status" value="1"/>
</dbReference>
<organism evidence="3 4">
    <name type="scientific">Streptomyces graminofaciens</name>
    <dbReference type="NCBI Taxonomy" id="68212"/>
    <lineage>
        <taxon>Bacteria</taxon>
        <taxon>Bacillati</taxon>
        <taxon>Actinomycetota</taxon>
        <taxon>Actinomycetes</taxon>
        <taxon>Kitasatosporales</taxon>
        <taxon>Streptomycetaceae</taxon>
        <taxon>Streptomyces</taxon>
    </lineage>
</organism>
<protein>
    <recommendedName>
        <fullName evidence="5">PadR family transcriptional regulator</fullName>
    </recommendedName>
</protein>
<dbReference type="InterPro" id="IPR005149">
    <property type="entry name" value="Tscrpt_reg_PadR_N"/>
</dbReference>
<gene>
    <name evidence="3" type="ORF">SGFS_098530</name>
</gene>
<dbReference type="InterPro" id="IPR018309">
    <property type="entry name" value="Tscrpt_reg_PadR_C"/>
</dbReference>
<dbReference type="EMBL" id="AP018448">
    <property type="protein sequence ID" value="BBC38559.1"/>
    <property type="molecule type" value="Genomic_DNA"/>
</dbReference>
<dbReference type="InterPro" id="IPR036388">
    <property type="entry name" value="WH-like_DNA-bd_sf"/>
</dbReference>
<evidence type="ECO:0000259" key="2">
    <source>
        <dbReference type="Pfam" id="PF10400"/>
    </source>
</evidence>
<evidence type="ECO:0000313" key="3">
    <source>
        <dbReference type="EMBL" id="BBC38559.1"/>
    </source>
</evidence>
<keyword evidence="4" id="KW-1185">Reference proteome</keyword>
<feature type="domain" description="Transcription regulator PadR C-terminal" evidence="2">
    <location>
        <begin position="107"/>
        <end position="190"/>
    </location>
</feature>
<dbReference type="InterPro" id="IPR036390">
    <property type="entry name" value="WH_DNA-bd_sf"/>
</dbReference>
<evidence type="ECO:0000259" key="1">
    <source>
        <dbReference type="Pfam" id="PF03551"/>
    </source>
</evidence>
<evidence type="ECO:0008006" key="5">
    <source>
        <dbReference type="Google" id="ProtNLM"/>
    </source>
</evidence>
<reference evidence="3 4" key="1">
    <citation type="journal article" date="2010" name="ChemBioChem">
        <title>Cloning and characterization of the biosynthetic gene cluster of 16-membered macrolide antibiotic FD-891: involvement of a dual functional cytochrome P450 monooxygenase catalyzing epoxidation and hydroxylation.</title>
        <authorList>
            <person name="Kudo F."/>
            <person name="Motegi A."/>
            <person name="Mizoue K."/>
            <person name="Eguchi T."/>
        </authorList>
    </citation>
    <scope>NUCLEOTIDE SEQUENCE [LARGE SCALE GENOMIC DNA]</scope>
    <source>
        <strain evidence="3 4">A-8890</strain>
    </source>
</reference>
<dbReference type="Gene3D" id="1.10.10.10">
    <property type="entry name" value="Winged helix-like DNA-binding domain superfamily/Winged helix DNA-binding domain"/>
    <property type="match status" value="1"/>
</dbReference>